<dbReference type="PANTHER" id="PTHR33744:SF1">
    <property type="entry name" value="DNA-BINDING TRANSCRIPTIONAL ACTIVATOR ADER"/>
    <property type="match status" value="1"/>
</dbReference>
<dbReference type="InterPro" id="IPR012914">
    <property type="entry name" value="PucR_dom"/>
</dbReference>
<evidence type="ECO:0000313" key="4">
    <source>
        <dbReference type="Proteomes" id="UP000321261"/>
    </source>
</evidence>
<dbReference type="InterPro" id="IPR025736">
    <property type="entry name" value="PucR_C-HTH_dom"/>
</dbReference>
<comment type="caution">
    <text evidence="3">The sequence shown here is derived from an EMBL/GenBank/DDBJ whole genome shotgun (WGS) entry which is preliminary data.</text>
</comment>
<evidence type="ECO:0000259" key="2">
    <source>
        <dbReference type="Pfam" id="PF13556"/>
    </source>
</evidence>
<dbReference type="Gene3D" id="1.10.10.2840">
    <property type="entry name" value="PucR C-terminal helix-turn-helix domain"/>
    <property type="match status" value="1"/>
</dbReference>
<dbReference type="OrthoDB" id="8450798at2"/>
<evidence type="ECO:0000259" key="1">
    <source>
        <dbReference type="Pfam" id="PF07905"/>
    </source>
</evidence>
<dbReference type="InterPro" id="IPR051448">
    <property type="entry name" value="CdaR-like_regulators"/>
</dbReference>
<keyword evidence="4" id="KW-1185">Reference proteome</keyword>
<gene>
    <name evidence="3" type="ORF">FHX44_116864</name>
</gene>
<evidence type="ECO:0000313" key="3">
    <source>
        <dbReference type="EMBL" id="TWF80921.1"/>
    </source>
</evidence>
<dbReference type="PANTHER" id="PTHR33744">
    <property type="entry name" value="CARBOHYDRATE DIACID REGULATOR"/>
    <property type="match status" value="1"/>
</dbReference>
<feature type="domain" description="PucR C-terminal helix-turn-helix" evidence="2">
    <location>
        <begin position="438"/>
        <end position="496"/>
    </location>
</feature>
<name>A0A561T1E0_9PSEU</name>
<proteinExistence type="predicted"/>
<protein>
    <submittedName>
        <fullName evidence="3">Purine catabolism regulator</fullName>
    </submittedName>
</protein>
<feature type="domain" description="Purine catabolism PurC-like" evidence="1">
    <location>
        <begin position="9"/>
        <end position="127"/>
    </location>
</feature>
<dbReference type="InterPro" id="IPR042070">
    <property type="entry name" value="PucR_C-HTH_sf"/>
</dbReference>
<accession>A0A561T1E0</accession>
<reference evidence="3 4" key="1">
    <citation type="submission" date="2019-06" db="EMBL/GenBank/DDBJ databases">
        <title>Sequencing the genomes of 1000 actinobacteria strains.</title>
        <authorList>
            <person name="Klenk H.-P."/>
        </authorList>
    </citation>
    <scope>NUCLEOTIDE SEQUENCE [LARGE SCALE GENOMIC DNA]</scope>
    <source>
        <strain evidence="3 4">DSM 45671</strain>
    </source>
</reference>
<sequence length="505" mass="52797">MCALLTVADLAADPALRLSVVAGRGERGRELEAAAVSELAEPGPWLQGGELLLTIGLLLDESDAGCAAYVTGLQAAGVRALGLGLGADLRYQAAPTCLVRAAEDAGLPLLTVPDGVPFIAVTKAVFAWRAREERRQLEWALHTQRALTAAAVQPGGLAGILGAYERATGRAALVVDLLERPIASSRPGHESLAAEFAGMLARVRAQGLLGAAVDAAPGRRREVHPLGSRRLRAWLLVTGPADRAGSNLVTGDLVSLLSLELERVHGLGATRQRDRAQVLARLARGTVDDILAARWLDAAGLPDGDLRAAVVAAPHAAELAADLAGALPDALTRVVELAGEPCVELAVPVGVDLAAVLRTLAPARPAGIGIGVRPGALAVSLRQARSALPESRITGRHVHAADIANSRQLLATVPGERLQGYADAVLGPLDAGDRSADLVRTLTAFLEHNGHWEAAAAALQVHRHTVRNRIATVEQLTGRRLASAHDRQELWLALRARDLARMSDG</sequence>
<dbReference type="Proteomes" id="UP000321261">
    <property type="component" value="Unassembled WGS sequence"/>
</dbReference>
<dbReference type="AlphaFoldDB" id="A0A561T1E0"/>
<organism evidence="3 4">
    <name type="scientific">Pseudonocardia hierapolitana</name>
    <dbReference type="NCBI Taxonomy" id="1128676"/>
    <lineage>
        <taxon>Bacteria</taxon>
        <taxon>Bacillati</taxon>
        <taxon>Actinomycetota</taxon>
        <taxon>Actinomycetes</taxon>
        <taxon>Pseudonocardiales</taxon>
        <taxon>Pseudonocardiaceae</taxon>
        <taxon>Pseudonocardia</taxon>
    </lineage>
</organism>
<dbReference type="Pfam" id="PF07905">
    <property type="entry name" value="PucR"/>
    <property type="match status" value="1"/>
</dbReference>
<dbReference type="RefSeq" id="WP_147259519.1">
    <property type="nucleotide sequence ID" value="NZ_VIWU01000001.1"/>
</dbReference>
<dbReference type="EMBL" id="VIWU01000001">
    <property type="protein sequence ID" value="TWF80921.1"/>
    <property type="molecule type" value="Genomic_DNA"/>
</dbReference>
<dbReference type="Pfam" id="PF13556">
    <property type="entry name" value="HTH_30"/>
    <property type="match status" value="1"/>
</dbReference>